<keyword evidence="2" id="KW-1185">Reference proteome</keyword>
<dbReference type="Gene3D" id="1.25.40.380">
    <property type="entry name" value="Protein of unknown function DUF1810"/>
    <property type="match status" value="1"/>
</dbReference>
<dbReference type="InterPro" id="IPR036287">
    <property type="entry name" value="Rv1873-like_sf"/>
</dbReference>
<dbReference type="Proteomes" id="UP001597512">
    <property type="component" value="Unassembled WGS sequence"/>
</dbReference>
<sequence>MQAESNLSRFLDAQEKDYSRALAELKMGRKQSHWMWYIFPQISGLGFSETAKFYAIKDLQEAKAYWEHPLLGSRLMEISRVLLATDGKTINQILGSPDDMKLRSSMTLFSLLDKTDSVFQAVLVKYFNGMPDQRTLAIVENGQ</sequence>
<comment type="caution">
    <text evidence="1">The sequence shown here is derived from an EMBL/GenBank/DDBJ whole genome shotgun (WGS) entry which is preliminary data.</text>
</comment>
<proteinExistence type="predicted"/>
<dbReference type="PIRSF" id="PIRSF008546">
    <property type="entry name" value="UCP008546"/>
    <property type="match status" value="1"/>
</dbReference>
<evidence type="ECO:0000313" key="1">
    <source>
        <dbReference type="EMBL" id="MFD2935064.1"/>
    </source>
</evidence>
<dbReference type="InterPro" id="IPR014937">
    <property type="entry name" value="DUF1810"/>
</dbReference>
<dbReference type="RefSeq" id="WP_381502275.1">
    <property type="nucleotide sequence ID" value="NZ_JBHUOM010000012.1"/>
</dbReference>
<gene>
    <name evidence="1" type="ORF">ACFS25_14830</name>
</gene>
<evidence type="ECO:0000313" key="2">
    <source>
        <dbReference type="Proteomes" id="UP001597512"/>
    </source>
</evidence>
<dbReference type="EMBL" id="JBHUOM010000012">
    <property type="protein sequence ID" value="MFD2935064.1"/>
    <property type="molecule type" value="Genomic_DNA"/>
</dbReference>
<accession>A0ABW6AHU5</accession>
<reference evidence="2" key="1">
    <citation type="journal article" date="2019" name="Int. J. Syst. Evol. Microbiol.">
        <title>The Global Catalogue of Microorganisms (GCM) 10K type strain sequencing project: providing services to taxonomists for standard genome sequencing and annotation.</title>
        <authorList>
            <consortium name="The Broad Institute Genomics Platform"/>
            <consortium name="The Broad Institute Genome Sequencing Center for Infectious Disease"/>
            <person name="Wu L."/>
            <person name="Ma J."/>
        </authorList>
    </citation>
    <scope>NUCLEOTIDE SEQUENCE [LARGE SCALE GENOMIC DNA]</scope>
    <source>
        <strain evidence="2">KCTC 52490</strain>
    </source>
</reference>
<name>A0ABW6AHU5_9BACT</name>
<protein>
    <submittedName>
        <fullName evidence="1">DUF1810 domain-containing protein</fullName>
    </submittedName>
</protein>
<dbReference type="Pfam" id="PF08837">
    <property type="entry name" value="DUF1810"/>
    <property type="match status" value="1"/>
</dbReference>
<dbReference type="SUPFAM" id="SSF140736">
    <property type="entry name" value="Rv1873-like"/>
    <property type="match status" value="1"/>
</dbReference>
<organism evidence="1 2">
    <name type="scientific">Spirosoma flavum</name>
    <dbReference type="NCBI Taxonomy" id="2048557"/>
    <lineage>
        <taxon>Bacteria</taxon>
        <taxon>Pseudomonadati</taxon>
        <taxon>Bacteroidota</taxon>
        <taxon>Cytophagia</taxon>
        <taxon>Cytophagales</taxon>
        <taxon>Cytophagaceae</taxon>
        <taxon>Spirosoma</taxon>
    </lineage>
</organism>